<dbReference type="PANTHER" id="PTHR12788">
    <property type="entry name" value="PROTEIN-TYROSINE SULFOTRANSFERASE 2"/>
    <property type="match status" value="1"/>
</dbReference>
<proteinExistence type="predicted"/>
<evidence type="ECO:0008006" key="4">
    <source>
        <dbReference type="Google" id="ProtNLM"/>
    </source>
</evidence>
<dbReference type="InterPro" id="IPR026634">
    <property type="entry name" value="TPST-like"/>
</dbReference>
<dbReference type="InterPro" id="IPR027417">
    <property type="entry name" value="P-loop_NTPase"/>
</dbReference>
<dbReference type="SUPFAM" id="SSF52540">
    <property type="entry name" value="P-loop containing nucleoside triphosphate hydrolases"/>
    <property type="match status" value="1"/>
</dbReference>
<dbReference type="Proteomes" id="UP000053372">
    <property type="component" value="Unassembled WGS sequence"/>
</dbReference>
<dbReference type="PANTHER" id="PTHR12788:SF10">
    <property type="entry name" value="PROTEIN-TYROSINE SULFOTRANSFERASE"/>
    <property type="match status" value="1"/>
</dbReference>
<comment type="caution">
    <text evidence="2">The sequence shown here is derived from an EMBL/GenBank/DDBJ whole genome shotgun (WGS) entry which is preliminary data.</text>
</comment>
<dbReference type="GO" id="GO:0008476">
    <property type="term" value="F:protein-tyrosine sulfotransferase activity"/>
    <property type="evidence" value="ECO:0007669"/>
    <property type="project" value="InterPro"/>
</dbReference>
<sequence>MVINKLLKPSLRAVKYNWLWWSALSQANANSKIKHTNYKPISFIIGCGRSGTTILGDIFSNHPQVSYLFEPYHLWAAIDRKCDVLNLFQQIDGTLLMDASHYSEQSHFRFNHLIRCFNSGSQAKILIEKTPLNALRIGYIQSIAPNSKFIHIVRDGVDVCRSIQRLASTNSYKIAGKPALNQWWGVDYAKWKALVRDGTAAGYYSDEVYSLENHLSKGAYEWLVTLHEIDSWKQNLGEQLQEITYDTLIAQPESTLKNLCVFLNIDSPQSWLDDAAGAITSRPHNRGTNLNLPPKMLTSFNQYQERYGFVNRAIDSN</sequence>
<dbReference type="Gene3D" id="3.40.50.300">
    <property type="entry name" value="P-loop containing nucleotide triphosphate hydrolases"/>
    <property type="match status" value="1"/>
</dbReference>
<name>A0A0V7ZG66_9CYAN</name>
<keyword evidence="3" id="KW-1185">Reference proteome</keyword>
<evidence type="ECO:0000256" key="1">
    <source>
        <dbReference type="ARBA" id="ARBA00022679"/>
    </source>
</evidence>
<reference evidence="2 3" key="1">
    <citation type="journal article" date="2015" name="Genome Announc.">
        <title>Draft Genome of the Euendolithic (true boring) Cyanobacterium Mastigocoleus testarum strain BC008.</title>
        <authorList>
            <person name="Guida B.S."/>
            <person name="Garcia-Pichel F."/>
        </authorList>
    </citation>
    <scope>NUCLEOTIDE SEQUENCE [LARGE SCALE GENOMIC DNA]</scope>
    <source>
        <strain evidence="2 3">BC008</strain>
    </source>
</reference>
<dbReference type="EMBL" id="LMTZ01000140">
    <property type="protein sequence ID" value="KST63324.1"/>
    <property type="molecule type" value="Genomic_DNA"/>
</dbReference>
<gene>
    <name evidence="2" type="ORF">BC008_39260</name>
</gene>
<accession>A0A0V7ZG66</accession>
<dbReference type="AlphaFoldDB" id="A0A0V7ZG66"/>
<dbReference type="RefSeq" id="WP_027838835.1">
    <property type="nucleotide sequence ID" value="NZ_LMTZ01000140.1"/>
</dbReference>
<evidence type="ECO:0000313" key="3">
    <source>
        <dbReference type="Proteomes" id="UP000053372"/>
    </source>
</evidence>
<evidence type="ECO:0000313" key="2">
    <source>
        <dbReference type="EMBL" id="KST63324.1"/>
    </source>
</evidence>
<organism evidence="2 3">
    <name type="scientific">Mastigocoleus testarum BC008</name>
    <dbReference type="NCBI Taxonomy" id="371196"/>
    <lineage>
        <taxon>Bacteria</taxon>
        <taxon>Bacillati</taxon>
        <taxon>Cyanobacteriota</taxon>
        <taxon>Cyanophyceae</taxon>
        <taxon>Nostocales</taxon>
        <taxon>Hapalosiphonaceae</taxon>
        <taxon>Mastigocoleus</taxon>
    </lineage>
</organism>
<keyword evidence="1" id="KW-0808">Transferase</keyword>
<protein>
    <recommendedName>
        <fullName evidence="4">Sulfotransferase</fullName>
    </recommendedName>
</protein>
<dbReference type="Pfam" id="PF13469">
    <property type="entry name" value="Sulfotransfer_3"/>
    <property type="match status" value="1"/>
</dbReference>
<dbReference type="OrthoDB" id="536969at2"/>